<evidence type="ECO:0000256" key="1">
    <source>
        <dbReference type="ARBA" id="ARBA00001933"/>
    </source>
</evidence>
<protein>
    <submittedName>
        <fullName evidence="6">Putative aminotransferase</fullName>
    </submittedName>
</protein>
<dbReference type="EMBL" id="ML976980">
    <property type="protein sequence ID" value="KAF1961797.1"/>
    <property type="molecule type" value="Genomic_DNA"/>
</dbReference>
<keyword evidence="4" id="KW-0663">Pyridoxal phosphate</keyword>
<comment type="cofactor">
    <cofactor evidence="1">
        <name>pyridoxal 5'-phosphate</name>
        <dbReference type="ChEBI" id="CHEBI:597326"/>
    </cofactor>
</comment>
<dbReference type="AlphaFoldDB" id="A0A6A5UL52"/>
<dbReference type="PANTHER" id="PTHR13693">
    <property type="entry name" value="CLASS II AMINOTRANSFERASE/8-AMINO-7-OXONONANOATE SYNTHASE"/>
    <property type="match status" value="1"/>
</dbReference>
<keyword evidence="7" id="KW-1185">Reference proteome</keyword>
<proteinExistence type="inferred from homology"/>
<dbReference type="PANTHER" id="PTHR13693:SF77">
    <property type="entry name" value="8-AMINO-7-OXONONANOATE SYNTHASE"/>
    <property type="match status" value="1"/>
</dbReference>
<sequence length="503" mass="56225">MSVHSAPLVGNWIKHQKLKAPSMQDAPTFYRNIEEALDSRRKDHALYSTHRNTWKDNASVDFCSNDLISLGNSGMLRKEYMEELARYPEHPLGAVGSRMLDGNYGYLEQVEQEIAELHKSEHALILGSGFEANLAIYSAIPRPGDIIVYDELVHASIHDGMKRSQATTRVPFNHNDMESFRLQLQAIKDSQPLIAKGQRCVLVSVESVYSMDGDICPLKKLLATGREILPLGNIEFFIDESHATGVIGPQGLGLVNKLGLEKDFAIRLHPCGKALASVGAVLLCNSTVRTAMFNFARSIIYTTAPPFTGVAAIRSAYNLMRTGRTAEVQDRVQHLVKLFCNSITSDPVWNRANEMGILRVPVSEGWRDKEFFTHLVPIWTKQQYNFYLAFHLSLHGFCAFPITYPVVPKGKARVRITIHAHNTEEQVKQIVCAICTWAAEMVEIEEGKGEENALPKAARQVYAWMAKEAVAELQVVDMEEKRNESVTALESLPELYMAQAIAA</sequence>
<dbReference type="GO" id="GO:0030170">
    <property type="term" value="F:pyridoxal phosphate binding"/>
    <property type="evidence" value="ECO:0007669"/>
    <property type="project" value="InterPro"/>
</dbReference>
<dbReference type="Proteomes" id="UP000800035">
    <property type="component" value="Unassembled WGS sequence"/>
</dbReference>
<dbReference type="InterPro" id="IPR015421">
    <property type="entry name" value="PyrdxlP-dep_Trfase_major"/>
</dbReference>
<dbReference type="InterPro" id="IPR015424">
    <property type="entry name" value="PyrdxlP-dep_Trfase"/>
</dbReference>
<dbReference type="InterPro" id="IPR050087">
    <property type="entry name" value="AON_synthase_class-II"/>
</dbReference>
<feature type="domain" description="Aminotransferase class I/classII large" evidence="5">
    <location>
        <begin position="60"/>
        <end position="434"/>
    </location>
</feature>
<dbReference type="InterPro" id="IPR004839">
    <property type="entry name" value="Aminotransferase_I/II_large"/>
</dbReference>
<evidence type="ECO:0000259" key="5">
    <source>
        <dbReference type="Pfam" id="PF00155"/>
    </source>
</evidence>
<organism evidence="6 7">
    <name type="scientific">Byssothecium circinans</name>
    <dbReference type="NCBI Taxonomy" id="147558"/>
    <lineage>
        <taxon>Eukaryota</taxon>
        <taxon>Fungi</taxon>
        <taxon>Dikarya</taxon>
        <taxon>Ascomycota</taxon>
        <taxon>Pezizomycotina</taxon>
        <taxon>Dothideomycetes</taxon>
        <taxon>Pleosporomycetidae</taxon>
        <taxon>Pleosporales</taxon>
        <taxon>Massarineae</taxon>
        <taxon>Massarinaceae</taxon>
        <taxon>Byssothecium</taxon>
    </lineage>
</organism>
<dbReference type="GO" id="GO:0008483">
    <property type="term" value="F:transaminase activity"/>
    <property type="evidence" value="ECO:0007669"/>
    <property type="project" value="UniProtKB-KW"/>
</dbReference>
<accession>A0A6A5UL52</accession>
<comment type="similarity">
    <text evidence="2">Belongs to the class-II pyridoxal-phosphate-dependent aminotransferase family. BioF subfamily.</text>
</comment>
<dbReference type="Gene3D" id="3.40.640.10">
    <property type="entry name" value="Type I PLP-dependent aspartate aminotransferase-like (Major domain)"/>
    <property type="match status" value="1"/>
</dbReference>
<dbReference type="OrthoDB" id="2382073at2759"/>
<dbReference type="Gene3D" id="3.90.1150.10">
    <property type="entry name" value="Aspartate Aminotransferase, domain 1"/>
    <property type="match status" value="1"/>
</dbReference>
<evidence type="ECO:0000256" key="2">
    <source>
        <dbReference type="ARBA" id="ARBA00010008"/>
    </source>
</evidence>
<evidence type="ECO:0000256" key="4">
    <source>
        <dbReference type="ARBA" id="ARBA00022898"/>
    </source>
</evidence>
<gene>
    <name evidence="6" type="ORF">CC80DRAFT_522483</name>
</gene>
<dbReference type="GO" id="GO:0009102">
    <property type="term" value="P:biotin biosynthetic process"/>
    <property type="evidence" value="ECO:0007669"/>
    <property type="project" value="TreeGrafter"/>
</dbReference>
<keyword evidence="3 6" id="KW-0808">Transferase</keyword>
<evidence type="ECO:0000313" key="6">
    <source>
        <dbReference type="EMBL" id="KAF1961797.1"/>
    </source>
</evidence>
<evidence type="ECO:0000256" key="3">
    <source>
        <dbReference type="ARBA" id="ARBA00022679"/>
    </source>
</evidence>
<reference evidence="6" key="1">
    <citation type="journal article" date="2020" name="Stud. Mycol.">
        <title>101 Dothideomycetes genomes: a test case for predicting lifestyles and emergence of pathogens.</title>
        <authorList>
            <person name="Haridas S."/>
            <person name="Albert R."/>
            <person name="Binder M."/>
            <person name="Bloem J."/>
            <person name="Labutti K."/>
            <person name="Salamov A."/>
            <person name="Andreopoulos B."/>
            <person name="Baker S."/>
            <person name="Barry K."/>
            <person name="Bills G."/>
            <person name="Bluhm B."/>
            <person name="Cannon C."/>
            <person name="Castanera R."/>
            <person name="Culley D."/>
            <person name="Daum C."/>
            <person name="Ezra D."/>
            <person name="Gonzalez J."/>
            <person name="Henrissat B."/>
            <person name="Kuo A."/>
            <person name="Liang C."/>
            <person name="Lipzen A."/>
            <person name="Lutzoni F."/>
            <person name="Magnuson J."/>
            <person name="Mondo S."/>
            <person name="Nolan M."/>
            <person name="Ohm R."/>
            <person name="Pangilinan J."/>
            <person name="Park H.-J."/>
            <person name="Ramirez L."/>
            <person name="Alfaro M."/>
            <person name="Sun H."/>
            <person name="Tritt A."/>
            <person name="Yoshinaga Y."/>
            <person name="Zwiers L.-H."/>
            <person name="Turgeon B."/>
            <person name="Goodwin S."/>
            <person name="Spatafora J."/>
            <person name="Crous P."/>
            <person name="Grigoriev I."/>
        </authorList>
    </citation>
    <scope>NUCLEOTIDE SEQUENCE</scope>
    <source>
        <strain evidence="6">CBS 675.92</strain>
    </source>
</reference>
<dbReference type="InterPro" id="IPR015422">
    <property type="entry name" value="PyrdxlP-dep_Trfase_small"/>
</dbReference>
<evidence type="ECO:0000313" key="7">
    <source>
        <dbReference type="Proteomes" id="UP000800035"/>
    </source>
</evidence>
<dbReference type="Pfam" id="PF00155">
    <property type="entry name" value="Aminotran_1_2"/>
    <property type="match status" value="1"/>
</dbReference>
<dbReference type="SUPFAM" id="SSF53383">
    <property type="entry name" value="PLP-dependent transferases"/>
    <property type="match status" value="1"/>
</dbReference>
<keyword evidence="6" id="KW-0032">Aminotransferase</keyword>
<name>A0A6A5UL52_9PLEO</name>